<organism evidence="4 5">
    <name type="scientific">Sphingobacterium gobiense</name>
    <dbReference type="NCBI Taxonomy" id="1382456"/>
    <lineage>
        <taxon>Bacteria</taxon>
        <taxon>Pseudomonadati</taxon>
        <taxon>Bacteroidota</taxon>
        <taxon>Sphingobacteriia</taxon>
        <taxon>Sphingobacteriales</taxon>
        <taxon>Sphingobacteriaceae</taxon>
        <taxon>Sphingobacterium</taxon>
    </lineage>
</organism>
<evidence type="ECO:0000313" key="4">
    <source>
        <dbReference type="EMBL" id="PRD56071.1"/>
    </source>
</evidence>
<dbReference type="Gene3D" id="2.60.120.1440">
    <property type="match status" value="1"/>
</dbReference>
<sequence length="392" mass="43973">MYDKEENEHITIGSIIAKKIQGLPLSGAEEESIENWLADSPRNREIYERCNDRQEQEASYTYLSSIDVPEAFARFKRNRLADKSIKKTSTTQRLSAYLLAASILLAGMFGLYTLYFEHPEEAPMEKTAASVDYGPAGNKATVTLSDGRVFNLDEVQNEIYIDEDGVNYRDGSIVAETKAVASIEITTPRGGLYNLTLPDGTRVKLNAGSTLNYPTKFQEHSREVQLTGEAYFEVVQQRERPFTVRTSGQIITVLGTHFNVAAYEGPSPTKTTLTEGKVHVKETVNQTALILEPGQQVVLHEGRLSKRAVNVDQELAWLQGKFNFDGKSLQEVMDDLSRWYNVDVVYKGEVPDIHFFGGTFRSSKLSTILSILESNAIHYRMTEDHKLIISGK</sequence>
<reference evidence="4 5" key="1">
    <citation type="submission" date="2018-02" db="EMBL/GenBank/DDBJ databases">
        <title>The draft genome of Sphingobacterium gobiense H7.</title>
        <authorList>
            <person name="Li L."/>
            <person name="Liu L."/>
            <person name="Zhang X."/>
            <person name="Wang T."/>
            <person name="Liang L."/>
        </authorList>
    </citation>
    <scope>NUCLEOTIDE SEQUENCE [LARGE SCALE GENOMIC DNA]</scope>
    <source>
        <strain evidence="4 5">ACCC 05757</strain>
    </source>
</reference>
<dbReference type="AlphaFoldDB" id="A0A2S9JSF6"/>
<evidence type="ECO:0000259" key="3">
    <source>
        <dbReference type="Pfam" id="PF16344"/>
    </source>
</evidence>
<keyword evidence="5" id="KW-1185">Reference proteome</keyword>
<dbReference type="PANTHER" id="PTHR30273">
    <property type="entry name" value="PERIPLASMIC SIGNAL SENSOR AND SIGMA FACTOR ACTIVATOR FECR-RELATED"/>
    <property type="match status" value="1"/>
</dbReference>
<keyword evidence="1" id="KW-0812">Transmembrane</keyword>
<protein>
    <recommendedName>
        <fullName evidence="6">Anti-sigma factor</fullName>
    </recommendedName>
</protein>
<dbReference type="InterPro" id="IPR032508">
    <property type="entry name" value="FecR_C"/>
</dbReference>
<dbReference type="GO" id="GO:0016989">
    <property type="term" value="F:sigma factor antagonist activity"/>
    <property type="evidence" value="ECO:0007669"/>
    <property type="project" value="TreeGrafter"/>
</dbReference>
<keyword evidence="1" id="KW-1133">Transmembrane helix</keyword>
<gene>
    <name evidence="4" type="ORF">C5749_01950</name>
</gene>
<dbReference type="OrthoDB" id="1099963at2"/>
<dbReference type="Pfam" id="PF04773">
    <property type="entry name" value="FecR"/>
    <property type="match status" value="1"/>
</dbReference>
<accession>A0A2S9JSF6</accession>
<name>A0A2S9JSF6_9SPHI</name>
<proteinExistence type="predicted"/>
<feature type="domain" description="FecR protein" evidence="2">
    <location>
        <begin position="184"/>
        <end position="278"/>
    </location>
</feature>
<dbReference type="Gene3D" id="3.55.50.30">
    <property type="match status" value="1"/>
</dbReference>
<dbReference type="PANTHER" id="PTHR30273:SF2">
    <property type="entry name" value="PROTEIN FECR"/>
    <property type="match status" value="1"/>
</dbReference>
<dbReference type="EMBL" id="PVBS01000001">
    <property type="protein sequence ID" value="PRD56071.1"/>
    <property type="molecule type" value="Genomic_DNA"/>
</dbReference>
<evidence type="ECO:0000313" key="5">
    <source>
        <dbReference type="Proteomes" id="UP000238642"/>
    </source>
</evidence>
<feature type="domain" description="Protein FecR C-terminal" evidence="3">
    <location>
        <begin position="321"/>
        <end position="389"/>
    </location>
</feature>
<evidence type="ECO:0000256" key="1">
    <source>
        <dbReference type="SAM" id="Phobius"/>
    </source>
</evidence>
<dbReference type="InterPro" id="IPR006860">
    <property type="entry name" value="FecR"/>
</dbReference>
<evidence type="ECO:0000259" key="2">
    <source>
        <dbReference type="Pfam" id="PF04773"/>
    </source>
</evidence>
<keyword evidence="1" id="KW-0472">Membrane</keyword>
<dbReference type="RefSeq" id="WP_105722522.1">
    <property type="nucleotide sequence ID" value="NZ_PVBS01000001.1"/>
</dbReference>
<comment type="caution">
    <text evidence="4">The sequence shown here is derived from an EMBL/GenBank/DDBJ whole genome shotgun (WGS) entry which is preliminary data.</text>
</comment>
<feature type="transmembrane region" description="Helical" evidence="1">
    <location>
        <begin position="94"/>
        <end position="115"/>
    </location>
</feature>
<evidence type="ECO:0008006" key="6">
    <source>
        <dbReference type="Google" id="ProtNLM"/>
    </source>
</evidence>
<dbReference type="FunFam" id="2.60.120.1440:FF:000001">
    <property type="entry name" value="Putative anti-sigma factor"/>
    <property type="match status" value="1"/>
</dbReference>
<dbReference type="Pfam" id="PF16344">
    <property type="entry name" value="FecR_C"/>
    <property type="match status" value="1"/>
</dbReference>
<dbReference type="Proteomes" id="UP000238642">
    <property type="component" value="Unassembled WGS sequence"/>
</dbReference>
<dbReference type="InterPro" id="IPR012373">
    <property type="entry name" value="Ferrdict_sens_TM"/>
</dbReference>